<comment type="caution">
    <text evidence="2">The sequence shown here is derived from an EMBL/GenBank/DDBJ whole genome shotgun (WGS) entry which is preliminary data.</text>
</comment>
<dbReference type="EMBL" id="JYDP01000282">
    <property type="protein sequence ID" value="KRZ01521.1"/>
    <property type="molecule type" value="Genomic_DNA"/>
</dbReference>
<keyword evidence="3" id="KW-1185">Reference proteome</keyword>
<organism evidence="2 3">
    <name type="scientific">Trichinella zimbabwensis</name>
    <dbReference type="NCBI Taxonomy" id="268475"/>
    <lineage>
        <taxon>Eukaryota</taxon>
        <taxon>Metazoa</taxon>
        <taxon>Ecdysozoa</taxon>
        <taxon>Nematoda</taxon>
        <taxon>Enoplea</taxon>
        <taxon>Dorylaimia</taxon>
        <taxon>Trichinellida</taxon>
        <taxon>Trichinellidae</taxon>
        <taxon>Trichinella</taxon>
    </lineage>
</organism>
<proteinExistence type="predicted"/>
<evidence type="ECO:0000256" key="1">
    <source>
        <dbReference type="SAM" id="SignalP"/>
    </source>
</evidence>
<keyword evidence="1" id="KW-0732">Signal</keyword>
<reference evidence="2 3" key="1">
    <citation type="submission" date="2015-01" db="EMBL/GenBank/DDBJ databases">
        <title>Evolution of Trichinella species and genotypes.</title>
        <authorList>
            <person name="Korhonen P.K."/>
            <person name="Edoardo P."/>
            <person name="Giuseppe L.R."/>
            <person name="Gasser R.B."/>
        </authorList>
    </citation>
    <scope>NUCLEOTIDE SEQUENCE [LARGE SCALE GENOMIC DNA]</scope>
    <source>
        <strain evidence="2">ISS1029</strain>
    </source>
</reference>
<feature type="signal peptide" evidence="1">
    <location>
        <begin position="1"/>
        <end position="19"/>
    </location>
</feature>
<name>A0A0V1GTE0_9BILA</name>
<evidence type="ECO:0000313" key="3">
    <source>
        <dbReference type="Proteomes" id="UP000055024"/>
    </source>
</evidence>
<evidence type="ECO:0008006" key="4">
    <source>
        <dbReference type="Google" id="ProtNLM"/>
    </source>
</evidence>
<gene>
    <name evidence="2" type="ORF">T11_6177</name>
</gene>
<sequence length="157" mass="17285">MAAPTPVSSLVHSSTLVVAGCVLCVKLEDLGLFDYITDCDGDIDVIKWFVFIDNDAYYESCIGESFVVYEYWYYDGGNSLSGSYVWANVYVLLLFERVFNLFECSGVGGSDIGISVDYPFCDVAVCLEVGFTTSSLVNGVDLEKCVLDEYVVSYGYS</sequence>
<dbReference type="AlphaFoldDB" id="A0A0V1GTE0"/>
<dbReference type="Proteomes" id="UP000055024">
    <property type="component" value="Unassembled WGS sequence"/>
</dbReference>
<accession>A0A0V1GTE0</accession>
<protein>
    <recommendedName>
        <fullName evidence="4">NADH:ubiquinone reductase (H(+)-translocating)</fullName>
    </recommendedName>
</protein>
<feature type="chain" id="PRO_5006878590" description="NADH:ubiquinone reductase (H(+)-translocating)" evidence="1">
    <location>
        <begin position="20"/>
        <end position="157"/>
    </location>
</feature>
<evidence type="ECO:0000313" key="2">
    <source>
        <dbReference type="EMBL" id="KRZ01521.1"/>
    </source>
</evidence>